<dbReference type="PROSITE" id="PS51257">
    <property type="entry name" value="PROKAR_LIPOPROTEIN"/>
    <property type="match status" value="1"/>
</dbReference>
<evidence type="ECO:0000256" key="1">
    <source>
        <dbReference type="ARBA" id="ARBA00004442"/>
    </source>
</evidence>
<keyword evidence="9" id="KW-1185">Reference proteome</keyword>
<evidence type="ECO:0000256" key="5">
    <source>
        <dbReference type="SAM" id="MobiDB-lite"/>
    </source>
</evidence>
<evidence type="ECO:0000256" key="4">
    <source>
        <dbReference type="PROSITE-ProRule" id="PRU00473"/>
    </source>
</evidence>
<dbReference type="Gene3D" id="3.30.1330.60">
    <property type="entry name" value="OmpA-like domain"/>
    <property type="match status" value="1"/>
</dbReference>
<dbReference type="CDD" id="cd07185">
    <property type="entry name" value="OmpA_C-like"/>
    <property type="match status" value="1"/>
</dbReference>
<keyword evidence="3" id="KW-0998">Cell outer membrane</keyword>
<feature type="region of interest" description="Disordered" evidence="5">
    <location>
        <begin position="339"/>
        <end position="362"/>
    </location>
</feature>
<dbReference type="GO" id="GO:0009279">
    <property type="term" value="C:cell outer membrane"/>
    <property type="evidence" value="ECO:0007669"/>
    <property type="project" value="UniProtKB-SubCell"/>
</dbReference>
<dbReference type="PROSITE" id="PS51123">
    <property type="entry name" value="OMPA_2"/>
    <property type="match status" value="1"/>
</dbReference>
<dbReference type="InterPro" id="IPR006665">
    <property type="entry name" value="OmpA-like"/>
</dbReference>
<comment type="caution">
    <text evidence="8">The sequence shown here is derived from an EMBL/GenBank/DDBJ whole genome shotgun (WGS) entry which is preliminary data.</text>
</comment>
<organism evidence="8 9">
    <name type="scientific">Actinomadura rubteroloni</name>
    <dbReference type="NCBI Taxonomy" id="1926885"/>
    <lineage>
        <taxon>Bacteria</taxon>
        <taxon>Bacillati</taxon>
        <taxon>Actinomycetota</taxon>
        <taxon>Actinomycetes</taxon>
        <taxon>Streptosporangiales</taxon>
        <taxon>Thermomonosporaceae</taxon>
        <taxon>Actinomadura</taxon>
    </lineage>
</organism>
<proteinExistence type="predicted"/>
<dbReference type="RefSeq" id="WP_235828472.1">
    <property type="nucleotide sequence ID" value="NZ_MTBP01000002.1"/>
</dbReference>
<dbReference type="PANTHER" id="PTHR30329:SF21">
    <property type="entry name" value="LIPOPROTEIN YIAD-RELATED"/>
    <property type="match status" value="1"/>
</dbReference>
<sequence length="502" mass="51920" precursor="true">MTKLAPRRSTACAAAFTALVLTLSGCGGDAKKPEARPTPGTSGGGTAATVLQTRPFAHNDGPAHVELLALRPSANGTVTARLRLVNDGRGTMTLAGPLADRGSGNKVAGILGMGGVALLDGAAMKMYYPLSTADGTCLCTKVDMQEIGPGRSLDLYAVYPAPQAATVSVFVPLAPPFTGVKVGSGSAPATPGQADPGSAQLGKPVVRTLTGTAEGAEESIDQDGNDTRVRLSTDVLFALNKADLSPRADATLRKVAQQIDASRGTEVKIDGYTDNSGNDAINDPLSRARAEAVQNRLKSLVTRQGVTFAAAGHGSADPVADNGSDEGRRKNRRVAVTFARPPAPAASAPPAPSGTPVASARPSFTGPNSLIMKANNLTFTVDSLRRDSGGLAVLTWSITNESGEQQYLAGLGKYSSLQYSAPGTTGARLLDPAGKMRYWPVMDSAATCLCTQTAIRFNAYLDPHETVTLTDVYATPPEVRSVDVELPWFEFAVPVKGVAVSG</sequence>
<keyword evidence="2 4" id="KW-0472">Membrane</keyword>
<accession>A0A2P4UJ16</accession>
<feature type="chain" id="PRO_5038993251" evidence="6">
    <location>
        <begin position="28"/>
        <end position="502"/>
    </location>
</feature>
<keyword evidence="6" id="KW-0732">Signal</keyword>
<dbReference type="InterPro" id="IPR036737">
    <property type="entry name" value="OmpA-like_sf"/>
</dbReference>
<evidence type="ECO:0000256" key="6">
    <source>
        <dbReference type="SAM" id="SignalP"/>
    </source>
</evidence>
<feature type="signal peptide" evidence="6">
    <location>
        <begin position="1"/>
        <end position="27"/>
    </location>
</feature>
<dbReference type="PRINTS" id="PR01021">
    <property type="entry name" value="OMPADOMAIN"/>
</dbReference>
<dbReference type="PANTHER" id="PTHR30329">
    <property type="entry name" value="STATOR ELEMENT OF FLAGELLAR MOTOR COMPLEX"/>
    <property type="match status" value="1"/>
</dbReference>
<evidence type="ECO:0000256" key="2">
    <source>
        <dbReference type="ARBA" id="ARBA00023136"/>
    </source>
</evidence>
<comment type="subcellular location">
    <subcellularLocation>
        <location evidence="1">Cell outer membrane</location>
    </subcellularLocation>
</comment>
<name>A0A2P4UJ16_9ACTN</name>
<dbReference type="EMBL" id="MTBP01000002">
    <property type="protein sequence ID" value="POM25055.1"/>
    <property type="molecule type" value="Genomic_DNA"/>
</dbReference>
<feature type="region of interest" description="Disordered" evidence="5">
    <location>
        <begin position="27"/>
        <end position="48"/>
    </location>
</feature>
<dbReference type="SUPFAM" id="SSF103088">
    <property type="entry name" value="OmpA-like"/>
    <property type="match status" value="1"/>
</dbReference>
<dbReference type="InterPro" id="IPR006664">
    <property type="entry name" value="OMP_bac"/>
</dbReference>
<evidence type="ECO:0000313" key="9">
    <source>
        <dbReference type="Proteomes" id="UP000242367"/>
    </source>
</evidence>
<reference evidence="8 9" key="1">
    <citation type="journal article" date="2017" name="Chemistry">
        <title>Isolation, Biosynthesis and Chemical Modifications of Rubterolones A-F: Rare Tropolone Alkaloids from Actinomadura sp. 5-2.</title>
        <authorList>
            <person name="Guo H."/>
            <person name="Benndorf R."/>
            <person name="Leichnitz D."/>
            <person name="Klassen J.L."/>
            <person name="Vollmers J."/>
            <person name="Gorls H."/>
            <person name="Steinacker M."/>
            <person name="Weigel C."/>
            <person name="Dahse H.M."/>
            <person name="Kaster A.K."/>
            <person name="de Beer Z.W."/>
            <person name="Poulsen M."/>
            <person name="Beemelmanns C."/>
        </authorList>
    </citation>
    <scope>NUCLEOTIDE SEQUENCE [LARGE SCALE GENOMIC DNA]</scope>
    <source>
        <strain evidence="8 9">5-2</strain>
    </source>
</reference>
<dbReference type="Pfam" id="PF00691">
    <property type="entry name" value="OmpA"/>
    <property type="match status" value="1"/>
</dbReference>
<feature type="domain" description="OmpA-like" evidence="7">
    <location>
        <begin position="224"/>
        <end position="342"/>
    </location>
</feature>
<evidence type="ECO:0000313" key="8">
    <source>
        <dbReference type="EMBL" id="POM25055.1"/>
    </source>
</evidence>
<evidence type="ECO:0000256" key="3">
    <source>
        <dbReference type="ARBA" id="ARBA00023237"/>
    </source>
</evidence>
<dbReference type="InterPro" id="IPR050330">
    <property type="entry name" value="Bact_OuterMem_StrucFunc"/>
</dbReference>
<feature type="compositionally biased region" description="Pro residues" evidence="5">
    <location>
        <begin position="341"/>
        <end position="353"/>
    </location>
</feature>
<evidence type="ECO:0000259" key="7">
    <source>
        <dbReference type="PROSITE" id="PS51123"/>
    </source>
</evidence>
<dbReference type="Proteomes" id="UP000242367">
    <property type="component" value="Unassembled WGS sequence"/>
</dbReference>
<protein>
    <submittedName>
        <fullName evidence="8">Peptidoglycan-binding protein ArfA</fullName>
    </submittedName>
</protein>
<dbReference type="AlphaFoldDB" id="A0A2P4UJ16"/>
<gene>
    <name evidence="8" type="primary">arfA</name>
    <name evidence="8" type="ORF">BTM25_36970</name>
</gene>